<feature type="transmembrane region" description="Helical" evidence="6">
    <location>
        <begin position="16"/>
        <end position="40"/>
    </location>
</feature>
<gene>
    <name evidence="8" type="ORF">E8E12_000315</name>
</gene>
<keyword evidence="4 6" id="KW-0472">Membrane</keyword>
<accession>A0A9P4WPM2</accession>
<evidence type="ECO:0000259" key="7">
    <source>
        <dbReference type="Pfam" id="PF20684"/>
    </source>
</evidence>
<feature type="transmembrane region" description="Helical" evidence="6">
    <location>
        <begin position="189"/>
        <end position="213"/>
    </location>
</feature>
<evidence type="ECO:0000256" key="5">
    <source>
        <dbReference type="ARBA" id="ARBA00038359"/>
    </source>
</evidence>
<dbReference type="InterPro" id="IPR049326">
    <property type="entry name" value="Rhodopsin_dom_fungi"/>
</dbReference>
<evidence type="ECO:0000313" key="9">
    <source>
        <dbReference type="Proteomes" id="UP000758155"/>
    </source>
</evidence>
<dbReference type="OrthoDB" id="5022096at2759"/>
<evidence type="ECO:0000313" key="8">
    <source>
        <dbReference type="EMBL" id="KAF3038265.1"/>
    </source>
</evidence>
<name>A0A9P4WPM2_9PLEO</name>
<reference evidence="8" key="1">
    <citation type="submission" date="2019-04" db="EMBL/GenBank/DDBJ databases">
        <title>Sequencing of skin fungus with MAO and IRED activity.</title>
        <authorList>
            <person name="Marsaioli A.J."/>
            <person name="Bonatto J.M.C."/>
            <person name="Reis Junior O."/>
        </authorList>
    </citation>
    <scope>NUCLEOTIDE SEQUENCE</scope>
    <source>
        <strain evidence="8">28M1</strain>
    </source>
</reference>
<dbReference type="EMBL" id="SWKV01000037">
    <property type="protein sequence ID" value="KAF3038265.1"/>
    <property type="molecule type" value="Genomic_DNA"/>
</dbReference>
<comment type="subcellular location">
    <subcellularLocation>
        <location evidence="1">Membrane</location>
        <topology evidence="1">Multi-pass membrane protein</topology>
    </subcellularLocation>
</comment>
<feature type="transmembrane region" description="Helical" evidence="6">
    <location>
        <begin position="104"/>
        <end position="127"/>
    </location>
</feature>
<dbReference type="AlphaFoldDB" id="A0A9P4WPM2"/>
<dbReference type="PANTHER" id="PTHR33048">
    <property type="entry name" value="PTH11-LIKE INTEGRAL MEMBRANE PROTEIN (AFU_ORTHOLOGUE AFUA_5G11245)"/>
    <property type="match status" value="1"/>
</dbReference>
<protein>
    <recommendedName>
        <fullName evidence="7">Rhodopsin domain-containing protein</fullName>
    </recommendedName>
</protein>
<dbReference type="Pfam" id="PF20684">
    <property type="entry name" value="Fung_rhodopsin"/>
    <property type="match status" value="1"/>
</dbReference>
<keyword evidence="9" id="KW-1185">Reference proteome</keyword>
<dbReference type="GO" id="GO:0016020">
    <property type="term" value="C:membrane"/>
    <property type="evidence" value="ECO:0007669"/>
    <property type="project" value="UniProtKB-SubCell"/>
</dbReference>
<evidence type="ECO:0000256" key="1">
    <source>
        <dbReference type="ARBA" id="ARBA00004141"/>
    </source>
</evidence>
<evidence type="ECO:0000256" key="2">
    <source>
        <dbReference type="ARBA" id="ARBA00022692"/>
    </source>
</evidence>
<feature type="domain" description="Rhodopsin" evidence="7">
    <location>
        <begin position="42"/>
        <end position="286"/>
    </location>
</feature>
<feature type="transmembrane region" description="Helical" evidence="6">
    <location>
        <begin position="219"/>
        <end position="240"/>
    </location>
</feature>
<dbReference type="PANTHER" id="PTHR33048:SF167">
    <property type="entry name" value="INTEGRAL MEMBRANE PROTEIN"/>
    <property type="match status" value="1"/>
</dbReference>
<organism evidence="8 9">
    <name type="scientific">Didymella heteroderae</name>
    <dbReference type="NCBI Taxonomy" id="1769908"/>
    <lineage>
        <taxon>Eukaryota</taxon>
        <taxon>Fungi</taxon>
        <taxon>Dikarya</taxon>
        <taxon>Ascomycota</taxon>
        <taxon>Pezizomycotina</taxon>
        <taxon>Dothideomycetes</taxon>
        <taxon>Pleosporomycetidae</taxon>
        <taxon>Pleosporales</taxon>
        <taxon>Pleosporineae</taxon>
        <taxon>Didymellaceae</taxon>
        <taxon>Didymella</taxon>
    </lineage>
</organism>
<sequence length="338" mass="37237">MSAPTSKDISELSRDVIAYTNGPVLLAQTGSLFAVALLTVSIRSYSRRFIVNSFGKDDWAMLFAIFASPPTRIKSPSESANTSQWYKLTKHHTKKTPRAHQVHMIFVVIGISVAKISVTFFLMRLTIRRLYSYFLWGVVIFLACFAIACVCTLVFQCIPIQAAWDTRLQPPPFGTGNDRCFSGKAFGQIGLFNGIINIATDILLALTPIPLIWALRKTVLSRVSLTIVLGLGIFAAIAGVMRQASMATTFTDAEPWVHDTYAVWNFVELNMGIIAASLPATKAFFNQLYKTARSLAKGIKMSGFVSNEAMYIGQSSADITLRRQGRDTGHGDKACRSK</sequence>
<dbReference type="InterPro" id="IPR052337">
    <property type="entry name" value="SAT4-like"/>
</dbReference>
<keyword evidence="3 6" id="KW-1133">Transmembrane helix</keyword>
<comment type="caution">
    <text evidence="8">The sequence shown here is derived from an EMBL/GenBank/DDBJ whole genome shotgun (WGS) entry which is preliminary data.</text>
</comment>
<evidence type="ECO:0000256" key="4">
    <source>
        <dbReference type="ARBA" id="ARBA00023136"/>
    </source>
</evidence>
<keyword evidence="2 6" id="KW-0812">Transmembrane</keyword>
<proteinExistence type="inferred from homology"/>
<evidence type="ECO:0000256" key="3">
    <source>
        <dbReference type="ARBA" id="ARBA00022989"/>
    </source>
</evidence>
<evidence type="ECO:0000256" key="6">
    <source>
        <dbReference type="SAM" id="Phobius"/>
    </source>
</evidence>
<feature type="transmembrane region" description="Helical" evidence="6">
    <location>
        <begin position="133"/>
        <end position="158"/>
    </location>
</feature>
<dbReference type="Proteomes" id="UP000758155">
    <property type="component" value="Unassembled WGS sequence"/>
</dbReference>
<comment type="similarity">
    <text evidence="5">Belongs to the SAT4 family.</text>
</comment>